<gene>
    <name evidence="5" type="ORF">M407DRAFT_245162</name>
</gene>
<keyword evidence="6" id="KW-1185">Reference proteome</keyword>
<dbReference type="GO" id="GO:0016559">
    <property type="term" value="P:peroxisome fission"/>
    <property type="evidence" value="ECO:0007669"/>
    <property type="project" value="InterPro"/>
</dbReference>
<dbReference type="PANTHER" id="PTHR12652">
    <property type="entry name" value="PEROXISOMAL BIOGENESIS FACTOR 11"/>
    <property type="match status" value="1"/>
</dbReference>
<dbReference type="Pfam" id="PF05648">
    <property type="entry name" value="PEX11"/>
    <property type="match status" value="1"/>
</dbReference>
<dbReference type="PANTHER" id="PTHR12652:SF50">
    <property type="entry name" value="PEROXIN 11"/>
    <property type="match status" value="1"/>
</dbReference>
<evidence type="ECO:0000313" key="6">
    <source>
        <dbReference type="Proteomes" id="UP000054248"/>
    </source>
</evidence>
<dbReference type="EMBL" id="KN823109">
    <property type="protein sequence ID" value="KIO22436.1"/>
    <property type="molecule type" value="Genomic_DNA"/>
</dbReference>
<keyword evidence="3" id="KW-0576">Peroxisome</keyword>
<organism evidence="5 6">
    <name type="scientific">Tulasnella calospora MUT 4182</name>
    <dbReference type="NCBI Taxonomy" id="1051891"/>
    <lineage>
        <taxon>Eukaryota</taxon>
        <taxon>Fungi</taxon>
        <taxon>Dikarya</taxon>
        <taxon>Basidiomycota</taxon>
        <taxon>Agaricomycotina</taxon>
        <taxon>Agaricomycetes</taxon>
        <taxon>Cantharellales</taxon>
        <taxon>Tulasnellaceae</taxon>
        <taxon>Tulasnella</taxon>
    </lineage>
</organism>
<protein>
    <recommendedName>
        <fullName evidence="7">Peroxisomal biogenesis factor 11</fullName>
    </recommendedName>
</protein>
<sequence length="251" mass="28383">MTVSDRVNDLIFHPKISNSLRVLATTIGRDKTYRAIQYFSRFYAYILIRNGFNTHGHRWAALKSALAMGRKLLRLFKPFEHLQLAMNSAQVSNGHKFEKWTAVARQLSYAGYLTFDGIVWANGIRFLTLDPVHTVRANLIAQRFWMAGIILSVANGIVKINRHASSLKELRKANSSEKADVPEDVAYELQALSRDHSAIRYQLVMDVFDFWLPASNLGYVHVNEGLCGILGFISSVMALRLQWAAAANKKV</sequence>
<dbReference type="AlphaFoldDB" id="A0A0C3QBG1"/>
<reference evidence="5 6" key="1">
    <citation type="submission" date="2014-04" db="EMBL/GenBank/DDBJ databases">
        <authorList>
            <consortium name="DOE Joint Genome Institute"/>
            <person name="Kuo A."/>
            <person name="Girlanda M."/>
            <person name="Perotto S."/>
            <person name="Kohler A."/>
            <person name="Nagy L.G."/>
            <person name="Floudas D."/>
            <person name="Copeland A."/>
            <person name="Barry K.W."/>
            <person name="Cichocki N."/>
            <person name="Veneault-Fourrey C."/>
            <person name="LaButti K."/>
            <person name="Lindquist E.A."/>
            <person name="Lipzen A."/>
            <person name="Lundell T."/>
            <person name="Morin E."/>
            <person name="Murat C."/>
            <person name="Sun H."/>
            <person name="Tunlid A."/>
            <person name="Henrissat B."/>
            <person name="Grigoriev I.V."/>
            <person name="Hibbett D.S."/>
            <person name="Martin F."/>
            <person name="Nordberg H.P."/>
            <person name="Cantor M.N."/>
            <person name="Hua S.X."/>
        </authorList>
    </citation>
    <scope>NUCLEOTIDE SEQUENCE [LARGE SCALE GENOMIC DNA]</scope>
    <source>
        <strain evidence="5 6">MUT 4182</strain>
    </source>
</reference>
<evidence type="ECO:0000256" key="2">
    <source>
        <dbReference type="ARBA" id="ARBA00023136"/>
    </source>
</evidence>
<dbReference type="STRING" id="1051891.A0A0C3QBG1"/>
<keyword evidence="2" id="KW-0472">Membrane</keyword>
<proteinExistence type="predicted"/>
<evidence type="ECO:0000313" key="5">
    <source>
        <dbReference type="EMBL" id="KIO22436.1"/>
    </source>
</evidence>
<keyword evidence="1" id="KW-0962">Peroxisome biogenesis</keyword>
<name>A0A0C3QBG1_9AGAM</name>
<accession>A0A0C3QBG1</accession>
<evidence type="ECO:0000256" key="1">
    <source>
        <dbReference type="ARBA" id="ARBA00022593"/>
    </source>
</evidence>
<evidence type="ECO:0008006" key="7">
    <source>
        <dbReference type="Google" id="ProtNLM"/>
    </source>
</evidence>
<reference evidence="6" key="2">
    <citation type="submission" date="2015-01" db="EMBL/GenBank/DDBJ databases">
        <title>Evolutionary Origins and Diversification of the Mycorrhizal Mutualists.</title>
        <authorList>
            <consortium name="DOE Joint Genome Institute"/>
            <consortium name="Mycorrhizal Genomics Consortium"/>
            <person name="Kohler A."/>
            <person name="Kuo A."/>
            <person name="Nagy L.G."/>
            <person name="Floudas D."/>
            <person name="Copeland A."/>
            <person name="Barry K.W."/>
            <person name="Cichocki N."/>
            <person name="Veneault-Fourrey C."/>
            <person name="LaButti K."/>
            <person name="Lindquist E.A."/>
            <person name="Lipzen A."/>
            <person name="Lundell T."/>
            <person name="Morin E."/>
            <person name="Murat C."/>
            <person name="Riley R."/>
            <person name="Ohm R."/>
            <person name="Sun H."/>
            <person name="Tunlid A."/>
            <person name="Henrissat B."/>
            <person name="Grigoriev I.V."/>
            <person name="Hibbett D.S."/>
            <person name="Martin F."/>
        </authorList>
    </citation>
    <scope>NUCLEOTIDE SEQUENCE [LARGE SCALE GENOMIC DNA]</scope>
    <source>
        <strain evidence="6">MUT 4182</strain>
    </source>
</reference>
<dbReference type="GO" id="GO:0005778">
    <property type="term" value="C:peroxisomal membrane"/>
    <property type="evidence" value="ECO:0007669"/>
    <property type="project" value="UniProtKB-SubCell"/>
</dbReference>
<comment type="subcellular location">
    <subcellularLocation>
        <location evidence="4">Peroxisome membrane</location>
    </subcellularLocation>
</comment>
<dbReference type="OrthoDB" id="411017at2759"/>
<evidence type="ECO:0000256" key="4">
    <source>
        <dbReference type="ARBA" id="ARBA00046271"/>
    </source>
</evidence>
<dbReference type="HOGENOM" id="CLU_049216_0_0_1"/>
<evidence type="ECO:0000256" key="3">
    <source>
        <dbReference type="ARBA" id="ARBA00023140"/>
    </source>
</evidence>
<dbReference type="Proteomes" id="UP000054248">
    <property type="component" value="Unassembled WGS sequence"/>
</dbReference>
<dbReference type="InterPro" id="IPR008733">
    <property type="entry name" value="PEX11"/>
</dbReference>